<feature type="compositionally biased region" description="Basic and acidic residues" evidence="1">
    <location>
        <begin position="295"/>
        <end position="304"/>
    </location>
</feature>
<feature type="non-terminal residue" evidence="2">
    <location>
        <position position="1"/>
    </location>
</feature>
<feature type="compositionally biased region" description="Basic and acidic residues" evidence="1">
    <location>
        <begin position="323"/>
        <end position="344"/>
    </location>
</feature>
<protein>
    <recommendedName>
        <fullName evidence="3">Monodehydroascorbate reductase</fullName>
    </recommendedName>
</protein>
<reference evidence="2" key="1">
    <citation type="journal article" date="2019" name="Sci. Rep.">
        <title>Draft genome of Tanacetum cinerariifolium, the natural source of mosquito coil.</title>
        <authorList>
            <person name="Yamashiro T."/>
            <person name="Shiraishi A."/>
            <person name="Satake H."/>
            <person name="Nakayama K."/>
        </authorList>
    </citation>
    <scope>NUCLEOTIDE SEQUENCE</scope>
</reference>
<name>A0A699K032_TANCI</name>
<evidence type="ECO:0000313" key="2">
    <source>
        <dbReference type="EMBL" id="GFA64724.1"/>
    </source>
</evidence>
<evidence type="ECO:0000256" key="1">
    <source>
        <dbReference type="SAM" id="MobiDB-lite"/>
    </source>
</evidence>
<dbReference type="EMBL" id="BKCJ010461422">
    <property type="protein sequence ID" value="GFA64724.1"/>
    <property type="molecule type" value="Genomic_DNA"/>
</dbReference>
<feature type="region of interest" description="Disordered" evidence="1">
    <location>
        <begin position="152"/>
        <end position="453"/>
    </location>
</feature>
<feature type="compositionally biased region" description="Low complexity" evidence="1">
    <location>
        <begin position="231"/>
        <end position="245"/>
    </location>
</feature>
<organism evidence="2">
    <name type="scientific">Tanacetum cinerariifolium</name>
    <name type="common">Dalmatian daisy</name>
    <name type="synonym">Chrysanthemum cinerariifolium</name>
    <dbReference type="NCBI Taxonomy" id="118510"/>
    <lineage>
        <taxon>Eukaryota</taxon>
        <taxon>Viridiplantae</taxon>
        <taxon>Streptophyta</taxon>
        <taxon>Embryophyta</taxon>
        <taxon>Tracheophyta</taxon>
        <taxon>Spermatophyta</taxon>
        <taxon>Magnoliopsida</taxon>
        <taxon>eudicotyledons</taxon>
        <taxon>Gunneridae</taxon>
        <taxon>Pentapetalae</taxon>
        <taxon>asterids</taxon>
        <taxon>campanulids</taxon>
        <taxon>Asterales</taxon>
        <taxon>Asteraceae</taxon>
        <taxon>Asteroideae</taxon>
        <taxon>Anthemideae</taxon>
        <taxon>Anthemidinae</taxon>
        <taxon>Tanacetum</taxon>
    </lineage>
</organism>
<feature type="non-terminal residue" evidence="2">
    <location>
        <position position="539"/>
    </location>
</feature>
<feature type="compositionally biased region" description="Acidic residues" evidence="1">
    <location>
        <begin position="426"/>
        <end position="437"/>
    </location>
</feature>
<feature type="compositionally biased region" description="Acidic residues" evidence="1">
    <location>
        <begin position="305"/>
        <end position="322"/>
    </location>
</feature>
<feature type="compositionally biased region" description="Acidic residues" evidence="1">
    <location>
        <begin position="345"/>
        <end position="359"/>
    </location>
</feature>
<accession>A0A699K032</accession>
<feature type="compositionally biased region" description="Acidic residues" evidence="1">
    <location>
        <begin position="282"/>
        <end position="294"/>
    </location>
</feature>
<gene>
    <name evidence="2" type="ORF">Tci_636696</name>
</gene>
<dbReference type="AlphaFoldDB" id="A0A699K032"/>
<feature type="compositionally biased region" description="Basic and acidic residues" evidence="1">
    <location>
        <begin position="381"/>
        <end position="402"/>
    </location>
</feature>
<sequence length="539" mass="60459">AFQVTVDVPEIYIQEFWATAKLHHNSIRFKIDTRKSVLDLEAFREIHSHDIRYLTDVNVNKLYQPWRSFASVINKCLTGKSSGVDSFRLSQAQMLWGFYHRINIDFAYLIWEDFVYQITQQYGAILPIELTTNEIRNSKAYKEYHACAMGEAAPKPKASARKKKGDTASSTTPPTPTPTTTVESAPRLFATAKGKQPSRATTPTEPIDVQRTEAEQLKIILKRSRQETHISQQSGSGTNEGTGSNPGVSDVPSDDSEEELSWKSSDDEDVGSHKEGNKSNESDDDRDEGSDDDSKETVKAGAGKDDDDDDDEDDDDNDEEEELAKSDEEDKESGKGGDEVRESEGESDEEETRLEEEESFYPIPRTPEKSKEESNEEEDQDLRLKEKEAGKGGDEVRESEGKSDEEETRLEEEESFDPIPRTLEKSEEESNEEEDQDLQLSEEARIQEEEDADELYRDVNINQGRGLQVTQNVEDTHVTLTPVNPDGPQESSSMSSFVSSMLNPISDVGVESIFMTTSSLIVSLQSETPIMTPFTIATI</sequence>
<feature type="compositionally biased region" description="Acidic residues" evidence="1">
    <location>
        <begin position="403"/>
        <end position="416"/>
    </location>
</feature>
<evidence type="ECO:0008006" key="3">
    <source>
        <dbReference type="Google" id="ProtNLM"/>
    </source>
</evidence>
<proteinExistence type="predicted"/>
<comment type="caution">
    <text evidence="2">The sequence shown here is derived from an EMBL/GenBank/DDBJ whole genome shotgun (WGS) entry which is preliminary data.</text>
</comment>
<feature type="compositionally biased region" description="Basic and acidic residues" evidence="1">
    <location>
        <begin position="260"/>
        <end position="281"/>
    </location>
</feature>